<evidence type="ECO:0000256" key="8">
    <source>
        <dbReference type="ARBA" id="ARBA00022982"/>
    </source>
</evidence>
<dbReference type="RefSeq" id="WP_422864336.1">
    <property type="nucleotide sequence ID" value="NZ_JAMSKV010000008.1"/>
</dbReference>
<keyword evidence="19" id="KW-1185">Reference proteome</keyword>
<keyword evidence="8" id="KW-0249">Electron transport</keyword>
<dbReference type="PANTHER" id="PTHR36835:SF1">
    <property type="entry name" value="CYTOCHROME BO(3) UBIQUINOL OXIDASE SUBUNIT 4"/>
    <property type="match status" value="1"/>
</dbReference>
<reference evidence="18 19" key="1">
    <citation type="submission" date="2022-06" db="EMBL/GenBank/DDBJ databases">
        <title>Endosaccharibacter gen. nov., sp. nov., endophytic bacteria isolated from sugarcane.</title>
        <authorList>
            <person name="Pitiwittayakul N."/>
            <person name="Yukphan P."/>
            <person name="Charoenyingcharoen P."/>
            <person name="Tanasupawat S."/>
        </authorList>
    </citation>
    <scope>NUCLEOTIDE SEQUENCE [LARGE SCALE GENOMIC DNA]</scope>
    <source>
        <strain evidence="18 19">KSS8</strain>
    </source>
</reference>
<evidence type="ECO:0000313" key="19">
    <source>
        <dbReference type="Proteomes" id="UP001524587"/>
    </source>
</evidence>
<comment type="similarity">
    <text evidence="2">Belongs to the cytochrome c oxidase bacterial subunit 4 family.</text>
</comment>
<keyword evidence="9 17" id="KW-1133">Transmembrane helix</keyword>
<dbReference type="EMBL" id="JAMSKV010000008">
    <property type="protein sequence ID" value="MCQ8278855.1"/>
    <property type="molecule type" value="Genomic_DNA"/>
</dbReference>
<comment type="subunit">
    <text evidence="3">Heterooctamer of two A chains, two B chains, two C chains and two D chains.</text>
</comment>
<evidence type="ECO:0000256" key="14">
    <source>
        <dbReference type="ARBA" id="ARBA00030211"/>
    </source>
</evidence>
<dbReference type="InterPro" id="IPR050968">
    <property type="entry name" value="Cytochrome_c_oxidase_bac_sub4"/>
</dbReference>
<evidence type="ECO:0000256" key="1">
    <source>
        <dbReference type="ARBA" id="ARBA00004651"/>
    </source>
</evidence>
<evidence type="ECO:0000256" key="10">
    <source>
        <dbReference type="ARBA" id="ARBA00023002"/>
    </source>
</evidence>
<evidence type="ECO:0000313" key="18">
    <source>
        <dbReference type="EMBL" id="MCQ8278855.1"/>
    </source>
</evidence>
<dbReference type="PANTHER" id="PTHR36835">
    <property type="entry name" value="CYTOCHROME BO(3) UBIQUINOL OXIDASE SUBUNIT 4"/>
    <property type="match status" value="1"/>
</dbReference>
<dbReference type="NCBIfam" id="TIGR02847">
    <property type="entry name" value="CyoD"/>
    <property type="match status" value="1"/>
</dbReference>
<feature type="transmembrane region" description="Helical" evidence="17">
    <location>
        <begin position="75"/>
        <end position="94"/>
    </location>
</feature>
<sequence>MNEKHDFASDLRTYLVGFALAALLSAVPFAAVALHRPRAQVLWLLIGCGLVQLLVHFRCFLHIDLSEQKRDDLQLILFSVMIVVLMVGGTLWIMGNAHRHMM</sequence>
<keyword evidence="5" id="KW-0813">Transport</keyword>
<dbReference type="Pfam" id="PF03626">
    <property type="entry name" value="COX4_pro"/>
    <property type="match status" value="1"/>
</dbReference>
<dbReference type="InterPro" id="IPR005171">
    <property type="entry name" value="Cyt_c_oxidase_su4_prok"/>
</dbReference>
<evidence type="ECO:0000256" key="17">
    <source>
        <dbReference type="SAM" id="Phobius"/>
    </source>
</evidence>
<evidence type="ECO:0000256" key="16">
    <source>
        <dbReference type="ARBA" id="ARBA00032185"/>
    </source>
</evidence>
<gene>
    <name evidence="18" type="primary">cyoD</name>
    <name evidence="18" type="ORF">NFI95_10365</name>
</gene>
<keyword evidence="11 17" id="KW-0472">Membrane</keyword>
<keyword evidence="7 17" id="KW-0812">Transmembrane</keyword>
<comment type="function">
    <text evidence="12">Cytochrome bo(3) ubiquinol terminal oxidase is the component of the aerobic respiratory chain of E.coli that predominates when cells are grown at high aeration. Has proton pump activity across the membrane in addition to electron transfer, pumping 2 protons/electron.</text>
</comment>
<evidence type="ECO:0000256" key="11">
    <source>
        <dbReference type="ARBA" id="ARBA00023136"/>
    </source>
</evidence>
<comment type="subcellular location">
    <subcellularLocation>
        <location evidence="1">Cell membrane</location>
        <topology evidence="1">Multi-pass membrane protein</topology>
    </subcellularLocation>
</comment>
<evidence type="ECO:0000256" key="12">
    <source>
        <dbReference type="ARBA" id="ARBA00025694"/>
    </source>
</evidence>
<evidence type="ECO:0000256" key="6">
    <source>
        <dbReference type="ARBA" id="ARBA00022475"/>
    </source>
</evidence>
<feature type="transmembrane region" description="Helical" evidence="17">
    <location>
        <begin position="14"/>
        <end position="34"/>
    </location>
</feature>
<name>A0ABT1W7K9_9PROT</name>
<keyword evidence="10" id="KW-0560">Oxidoreductase</keyword>
<organism evidence="18 19">
    <name type="scientific">Endosaccharibacter trunci</name>
    <dbReference type="NCBI Taxonomy" id="2812733"/>
    <lineage>
        <taxon>Bacteria</taxon>
        <taxon>Pseudomonadati</taxon>
        <taxon>Pseudomonadota</taxon>
        <taxon>Alphaproteobacteria</taxon>
        <taxon>Acetobacterales</taxon>
        <taxon>Acetobacteraceae</taxon>
        <taxon>Endosaccharibacter</taxon>
    </lineage>
</organism>
<evidence type="ECO:0000256" key="5">
    <source>
        <dbReference type="ARBA" id="ARBA00022448"/>
    </source>
</evidence>
<feature type="transmembrane region" description="Helical" evidence="17">
    <location>
        <begin position="41"/>
        <end position="63"/>
    </location>
</feature>
<comment type="caution">
    <text evidence="18">The sequence shown here is derived from an EMBL/GenBank/DDBJ whole genome shotgun (WGS) entry which is preliminary data.</text>
</comment>
<keyword evidence="6" id="KW-1003">Cell membrane</keyword>
<evidence type="ECO:0000256" key="13">
    <source>
        <dbReference type="ARBA" id="ARBA00030071"/>
    </source>
</evidence>
<protein>
    <recommendedName>
        <fullName evidence="4">Cytochrome bo(3) ubiquinol oxidase subunit 4</fullName>
    </recommendedName>
    <alternativeName>
        <fullName evidence="16">Cytochrome o ubiquinol oxidase subunit 4</fullName>
    </alternativeName>
    <alternativeName>
        <fullName evidence="13">Oxidase bo(3) subunit 4</fullName>
    </alternativeName>
    <alternativeName>
        <fullName evidence="14">Ubiquinol oxidase polypeptide IV</fullName>
    </alternativeName>
    <alternativeName>
        <fullName evidence="15">Ubiquinol oxidase subunit 4</fullName>
    </alternativeName>
</protein>
<dbReference type="InterPro" id="IPR014210">
    <property type="entry name" value="Cyt_o_ubiqinol_oxidase_su4"/>
</dbReference>
<evidence type="ECO:0000256" key="2">
    <source>
        <dbReference type="ARBA" id="ARBA00008079"/>
    </source>
</evidence>
<evidence type="ECO:0000256" key="3">
    <source>
        <dbReference type="ARBA" id="ARBA00011700"/>
    </source>
</evidence>
<evidence type="ECO:0000256" key="15">
    <source>
        <dbReference type="ARBA" id="ARBA00031887"/>
    </source>
</evidence>
<evidence type="ECO:0000256" key="7">
    <source>
        <dbReference type="ARBA" id="ARBA00022692"/>
    </source>
</evidence>
<accession>A0ABT1W7K9</accession>
<dbReference type="Proteomes" id="UP001524587">
    <property type="component" value="Unassembled WGS sequence"/>
</dbReference>
<proteinExistence type="inferred from homology"/>
<evidence type="ECO:0000256" key="9">
    <source>
        <dbReference type="ARBA" id="ARBA00022989"/>
    </source>
</evidence>
<evidence type="ECO:0000256" key="4">
    <source>
        <dbReference type="ARBA" id="ARBA00014689"/>
    </source>
</evidence>